<comment type="catalytic activity">
    <reaction evidence="7 8">
        <text>cytidine(34) in tRNA(Ile2) + L-lysine + ATP = lysidine(34) in tRNA(Ile2) + AMP + diphosphate + H(+)</text>
        <dbReference type="Rhea" id="RHEA:43744"/>
        <dbReference type="Rhea" id="RHEA-COMP:10625"/>
        <dbReference type="Rhea" id="RHEA-COMP:10670"/>
        <dbReference type="ChEBI" id="CHEBI:15378"/>
        <dbReference type="ChEBI" id="CHEBI:30616"/>
        <dbReference type="ChEBI" id="CHEBI:32551"/>
        <dbReference type="ChEBI" id="CHEBI:33019"/>
        <dbReference type="ChEBI" id="CHEBI:82748"/>
        <dbReference type="ChEBI" id="CHEBI:83665"/>
        <dbReference type="ChEBI" id="CHEBI:456215"/>
        <dbReference type="EC" id="6.3.4.19"/>
    </reaction>
</comment>
<evidence type="ECO:0000256" key="8">
    <source>
        <dbReference type="HAMAP-Rule" id="MF_01161"/>
    </source>
</evidence>
<keyword evidence="2 8" id="KW-0963">Cytoplasm</keyword>
<feature type="binding site" evidence="8">
    <location>
        <begin position="31"/>
        <end position="36"/>
    </location>
    <ligand>
        <name>ATP</name>
        <dbReference type="ChEBI" id="CHEBI:30616"/>
    </ligand>
</feature>
<evidence type="ECO:0000256" key="6">
    <source>
        <dbReference type="ARBA" id="ARBA00022840"/>
    </source>
</evidence>
<evidence type="ECO:0000256" key="7">
    <source>
        <dbReference type="ARBA" id="ARBA00048539"/>
    </source>
</evidence>
<dbReference type="InterPro" id="IPR012795">
    <property type="entry name" value="tRNA_Ile_lys_synt_N"/>
</dbReference>
<evidence type="ECO:0000256" key="3">
    <source>
        <dbReference type="ARBA" id="ARBA00022598"/>
    </source>
</evidence>
<evidence type="ECO:0000256" key="4">
    <source>
        <dbReference type="ARBA" id="ARBA00022694"/>
    </source>
</evidence>
<keyword evidence="11" id="KW-1185">Reference proteome</keyword>
<comment type="domain">
    <text evidence="8">The N-terminal region contains the highly conserved SGGXDS motif, predicted to be a P-loop motif involved in ATP binding.</text>
</comment>
<sequence>MSARDLIDSFTAFVTQHDLLRSDDHLLVAISGGKDSTVLTHVLLELGYRIALVHCNFQLRGTDSTEDEAFVRGLAERFSLDVHVKRVDTGKLAEGTGDSTQMVARQVRYNYFQKILDEYKYDRLLTAHQLEDSFETSLINFIRGTGLAGLRGIRPAHGRIVRPLLGSSRAEIDAYARERGITHREDRTNATDKYLRNRIRHHLLPVFADLGLTPTTLARNFQTLRGEEQLMAYGYSCWEDKVVTRQGATILVDRTLGSLDPNTIGPLLLKKCTPNAGFTSEQYRQMLAVAGSRTIIGKHMIAFISPTTIRFSPIGSPATVETATYPSLPFVHHTAGGHYVFEEVDRPDSLDTASCQYLRIPDFPLHLRPRQTGDRFAPIGMEGKRKKLKKVYQDLQLTGPERAAQSLLTGPDGTILAILGRAVSYHGAVGPGDERVLRISYIQKSTEER</sequence>
<reference evidence="10" key="1">
    <citation type="submission" date="2021-12" db="EMBL/GenBank/DDBJ databases">
        <authorList>
            <person name="Rodrigo-Torres L."/>
            <person name="Arahal R. D."/>
            <person name="Lucena T."/>
        </authorList>
    </citation>
    <scope>NUCLEOTIDE SEQUENCE</scope>
    <source>
        <strain evidence="10">CECT 8419</strain>
    </source>
</reference>
<protein>
    <recommendedName>
        <fullName evidence="8">tRNA(Ile)-lysidine synthase</fullName>
        <ecNumber evidence="8">6.3.4.19</ecNumber>
    </recommendedName>
    <alternativeName>
        <fullName evidence="8">tRNA(Ile)-2-lysyl-cytidine synthase</fullName>
    </alternativeName>
    <alternativeName>
        <fullName evidence="8">tRNA(Ile)-lysidine synthetase</fullName>
    </alternativeName>
</protein>
<keyword evidence="6 8" id="KW-0067">ATP-binding</keyword>
<keyword evidence="4 8" id="KW-0819">tRNA processing</keyword>
<gene>
    <name evidence="8 10" type="primary">tilS</name>
    <name evidence="10" type="ORF">LEM8419_01472</name>
</gene>
<evidence type="ECO:0000256" key="5">
    <source>
        <dbReference type="ARBA" id="ARBA00022741"/>
    </source>
</evidence>
<evidence type="ECO:0000313" key="11">
    <source>
        <dbReference type="Proteomes" id="UP000837803"/>
    </source>
</evidence>
<dbReference type="SUPFAM" id="SSF52402">
    <property type="entry name" value="Adenine nucleotide alpha hydrolases-like"/>
    <property type="match status" value="1"/>
</dbReference>
<dbReference type="SUPFAM" id="SSF56037">
    <property type="entry name" value="PheT/TilS domain"/>
    <property type="match status" value="1"/>
</dbReference>
<evidence type="ECO:0000313" key="10">
    <source>
        <dbReference type="EMBL" id="CAH1000319.1"/>
    </source>
</evidence>
<dbReference type="Gene3D" id="3.40.50.620">
    <property type="entry name" value="HUPs"/>
    <property type="match status" value="1"/>
</dbReference>
<evidence type="ECO:0000256" key="1">
    <source>
        <dbReference type="ARBA" id="ARBA00004496"/>
    </source>
</evidence>
<dbReference type="CDD" id="cd01992">
    <property type="entry name" value="TilS_N"/>
    <property type="match status" value="1"/>
</dbReference>
<comment type="caution">
    <text evidence="10">The sequence shown here is derived from an EMBL/GenBank/DDBJ whole genome shotgun (WGS) entry which is preliminary data.</text>
</comment>
<proteinExistence type="inferred from homology"/>
<organism evidence="10 11">
    <name type="scientific">Neolewinella maritima</name>
    <dbReference type="NCBI Taxonomy" id="1383882"/>
    <lineage>
        <taxon>Bacteria</taxon>
        <taxon>Pseudomonadati</taxon>
        <taxon>Bacteroidota</taxon>
        <taxon>Saprospiria</taxon>
        <taxon>Saprospirales</taxon>
        <taxon>Lewinellaceae</taxon>
        <taxon>Neolewinella</taxon>
    </lineage>
</organism>
<dbReference type="EC" id="6.3.4.19" evidence="8"/>
<comment type="subcellular location">
    <subcellularLocation>
        <location evidence="1 8">Cytoplasm</location>
    </subcellularLocation>
</comment>
<accession>A0ABN8F7A1</accession>
<feature type="domain" description="Lysidine-tRNA(Ile) synthetase C-terminal" evidence="9">
    <location>
        <begin position="365"/>
        <end position="439"/>
    </location>
</feature>
<name>A0ABN8F7A1_9BACT</name>
<dbReference type="NCBIfam" id="TIGR02433">
    <property type="entry name" value="lysidine_TilS_C"/>
    <property type="match status" value="1"/>
</dbReference>
<dbReference type="Pfam" id="PF11734">
    <property type="entry name" value="TilS_C"/>
    <property type="match status" value="1"/>
</dbReference>
<dbReference type="NCBIfam" id="TIGR02432">
    <property type="entry name" value="lysidine_TilS_N"/>
    <property type="match status" value="1"/>
</dbReference>
<dbReference type="RefSeq" id="WP_238750371.1">
    <property type="nucleotide sequence ID" value="NZ_CAKLPZ010000001.1"/>
</dbReference>
<evidence type="ECO:0000256" key="2">
    <source>
        <dbReference type="ARBA" id="ARBA00022490"/>
    </source>
</evidence>
<dbReference type="InterPro" id="IPR011063">
    <property type="entry name" value="TilS/TtcA_N"/>
</dbReference>
<dbReference type="InterPro" id="IPR012796">
    <property type="entry name" value="Lysidine-tRNA-synth_C"/>
</dbReference>
<dbReference type="InterPro" id="IPR014729">
    <property type="entry name" value="Rossmann-like_a/b/a_fold"/>
</dbReference>
<evidence type="ECO:0000259" key="9">
    <source>
        <dbReference type="SMART" id="SM00977"/>
    </source>
</evidence>
<dbReference type="InterPro" id="IPR012094">
    <property type="entry name" value="tRNA_Ile_lys_synt"/>
</dbReference>
<comment type="similarity">
    <text evidence="8">Belongs to the tRNA(Ile)-lysidine synthase family.</text>
</comment>
<dbReference type="EMBL" id="CAKLPZ010000001">
    <property type="protein sequence ID" value="CAH1000319.1"/>
    <property type="molecule type" value="Genomic_DNA"/>
</dbReference>
<dbReference type="Proteomes" id="UP000837803">
    <property type="component" value="Unassembled WGS sequence"/>
</dbReference>
<dbReference type="PANTHER" id="PTHR43033">
    <property type="entry name" value="TRNA(ILE)-LYSIDINE SYNTHASE-RELATED"/>
    <property type="match status" value="1"/>
</dbReference>
<comment type="function">
    <text evidence="8">Ligates lysine onto the cytidine present at position 34 of the AUA codon-specific tRNA(Ile) that contains the anticodon CAU, in an ATP-dependent manner. Cytidine is converted to lysidine, thus changing the amino acid specificity of the tRNA from methionine to isoleucine.</text>
</comment>
<keyword evidence="3 8" id="KW-0436">Ligase</keyword>
<dbReference type="SMART" id="SM00977">
    <property type="entry name" value="TilS_C"/>
    <property type="match status" value="1"/>
</dbReference>
<dbReference type="Pfam" id="PF01171">
    <property type="entry name" value="ATP_bind_3"/>
    <property type="match status" value="1"/>
</dbReference>
<dbReference type="PANTHER" id="PTHR43033:SF1">
    <property type="entry name" value="TRNA(ILE)-LYSIDINE SYNTHASE-RELATED"/>
    <property type="match status" value="1"/>
</dbReference>
<dbReference type="HAMAP" id="MF_01161">
    <property type="entry name" value="tRNA_Ile_lys_synt"/>
    <property type="match status" value="1"/>
</dbReference>
<dbReference type="GO" id="GO:0032267">
    <property type="term" value="F:tRNA(Ile)-lysidine synthase activity"/>
    <property type="evidence" value="ECO:0007669"/>
    <property type="project" value="UniProtKB-EC"/>
</dbReference>
<keyword evidence="5 8" id="KW-0547">Nucleotide-binding</keyword>